<dbReference type="EMBL" id="BONG01000022">
    <property type="protein sequence ID" value="GIF90320.1"/>
    <property type="molecule type" value="Genomic_DNA"/>
</dbReference>
<keyword evidence="3" id="KW-1185">Reference proteome</keyword>
<dbReference type="Proteomes" id="UP000619293">
    <property type="component" value="Unassembled WGS sequence"/>
</dbReference>
<keyword evidence="1" id="KW-0732">Signal</keyword>
<comment type="caution">
    <text evidence="2">The sequence shown here is derived from an EMBL/GenBank/DDBJ whole genome shotgun (WGS) entry which is preliminary data.</text>
</comment>
<feature type="chain" id="PRO_5038821071" evidence="1">
    <location>
        <begin position="24"/>
        <end position="56"/>
    </location>
</feature>
<reference evidence="2 3" key="1">
    <citation type="submission" date="2021-01" db="EMBL/GenBank/DDBJ databases">
        <title>Whole genome shotgun sequence of Catellatospora chokoriensis NBRC 107358.</title>
        <authorList>
            <person name="Komaki H."/>
            <person name="Tamura T."/>
        </authorList>
    </citation>
    <scope>NUCLEOTIDE SEQUENCE [LARGE SCALE GENOMIC DNA]</scope>
    <source>
        <strain evidence="2 3">NBRC 107358</strain>
    </source>
</reference>
<protein>
    <submittedName>
        <fullName evidence="2">Uncharacterized protein</fullName>
    </submittedName>
</protein>
<sequence>MFNNARLLLVGGLAALAAVFAVAVGATTEPQEPVQPTSVVLADGPEIDPRANIDWP</sequence>
<proteinExistence type="predicted"/>
<gene>
    <name evidence="2" type="ORF">Cch02nite_37640</name>
</gene>
<name>A0A8J3NTM3_9ACTN</name>
<organism evidence="2 3">
    <name type="scientific">Catellatospora chokoriensis</name>
    <dbReference type="NCBI Taxonomy" id="310353"/>
    <lineage>
        <taxon>Bacteria</taxon>
        <taxon>Bacillati</taxon>
        <taxon>Actinomycetota</taxon>
        <taxon>Actinomycetes</taxon>
        <taxon>Micromonosporales</taxon>
        <taxon>Micromonosporaceae</taxon>
        <taxon>Catellatospora</taxon>
    </lineage>
</organism>
<accession>A0A8J3NTM3</accession>
<evidence type="ECO:0000256" key="1">
    <source>
        <dbReference type="SAM" id="SignalP"/>
    </source>
</evidence>
<evidence type="ECO:0000313" key="3">
    <source>
        <dbReference type="Proteomes" id="UP000619293"/>
    </source>
</evidence>
<dbReference type="AlphaFoldDB" id="A0A8J3NTM3"/>
<evidence type="ECO:0000313" key="2">
    <source>
        <dbReference type="EMBL" id="GIF90320.1"/>
    </source>
</evidence>
<feature type="signal peptide" evidence="1">
    <location>
        <begin position="1"/>
        <end position="23"/>
    </location>
</feature>
<dbReference type="RefSeq" id="WP_191842860.1">
    <property type="nucleotide sequence ID" value="NZ_BAAALB010000028.1"/>
</dbReference>